<feature type="compositionally biased region" description="Basic and acidic residues" evidence="2">
    <location>
        <begin position="79"/>
        <end position="88"/>
    </location>
</feature>
<feature type="compositionally biased region" description="Polar residues" evidence="2">
    <location>
        <begin position="443"/>
        <end position="466"/>
    </location>
</feature>
<dbReference type="HOGENOM" id="CLU_019418_0_0_1"/>
<dbReference type="SMART" id="SM00526">
    <property type="entry name" value="H15"/>
    <property type="match status" value="1"/>
</dbReference>
<feature type="compositionally biased region" description="Low complexity" evidence="2">
    <location>
        <begin position="246"/>
        <end position="264"/>
    </location>
</feature>
<feature type="region of interest" description="Disordered" evidence="2">
    <location>
        <begin position="497"/>
        <end position="521"/>
    </location>
</feature>
<dbReference type="SUPFAM" id="SSF46785">
    <property type="entry name" value="Winged helix' DNA-binding domain"/>
    <property type="match status" value="1"/>
</dbReference>
<feature type="region of interest" description="Disordered" evidence="2">
    <location>
        <begin position="75"/>
        <end position="300"/>
    </location>
</feature>
<dbReference type="STRING" id="685588.A0A067TSB2"/>
<dbReference type="OrthoDB" id="5863171at2759"/>
<feature type="compositionally biased region" description="Low complexity" evidence="2">
    <location>
        <begin position="426"/>
        <end position="440"/>
    </location>
</feature>
<feature type="compositionally biased region" description="Basic and acidic residues" evidence="2">
    <location>
        <begin position="497"/>
        <end position="510"/>
    </location>
</feature>
<evidence type="ECO:0000313" key="5">
    <source>
        <dbReference type="Proteomes" id="UP000027222"/>
    </source>
</evidence>
<dbReference type="EMBL" id="KL142370">
    <property type="protein sequence ID" value="KDR81853.1"/>
    <property type="molecule type" value="Genomic_DNA"/>
</dbReference>
<feature type="domain" description="H15" evidence="3">
    <location>
        <begin position="299"/>
        <end position="368"/>
    </location>
</feature>
<dbReference type="InterPro" id="IPR005818">
    <property type="entry name" value="Histone_H1/H5_H15"/>
</dbReference>
<feature type="compositionally biased region" description="Acidic residues" evidence="2">
    <location>
        <begin position="637"/>
        <end position="652"/>
    </location>
</feature>
<sequence length="652" mass="70179">MQVPYSAHPHYHPYYQIHPPGPQDHDLKRRYLALLPPQQIIEICLAFDVHVSPYIRSTVWPLDFNVAIAGLQKTPQAPAKEEPPKDGEAVMNSLQSPPRIVSTPTVQDTARTTEPQPPDKERPPTPGPSTAPYTTANNESTTSLPQTSASSSSATTEPPRPELTTQSDSANQPEPSPTPQPAPDIQSASATESAPVTQTSPSTQTAPTAQPLTAQPNPTVQPPYPHQPYGYAHPQYPISSYYPQHPGSYAYPYGAYPAPMQSPYHPQPPIPYPQPTSYNHTHHPSHQQQQQQDGVSPDDLPSYEEMIVEALTGCTDPEGLAPKDLFTLMSSRYPLQSNFRPSASQALQKAYKRGRFEKSNNGKYRLNPTWEGGNTTRRTTRRPQTQPSQSTPTTNSTPAPPFTKAPLVHHNHPSTSSQPVTHPSQPYGYPGYAHYPGYPTAPQPSTTPGTEPAASTSTADKFTPPSTKVEVDSDAYVAAQNILNAINFGSMYQLAPEERQGGDEQFKEEQQADGDQPSGNGVEQLLSHVQAMLANNAANSAPDAGTTNLTPLPAPQAAPDGSVEDPRAELQAQLALLAAQLAELAQAEDAVPLLQVAPMPTPAAPVSSSQVHFALTPVVAAPINAPAPSVSSVPDALPEEEESDDDDMEEVI</sequence>
<gene>
    <name evidence="4" type="ORF">GALMADRAFT_221724</name>
</gene>
<dbReference type="GO" id="GO:0006334">
    <property type="term" value="P:nucleosome assembly"/>
    <property type="evidence" value="ECO:0007669"/>
    <property type="project" value="InterPro"/>
</dbReference>
<evidence type="ECO:0000256" key="2">
    <source>
        <dbReference type="SAM" id="MobiDB-lite"/>
    </source>
</evidence>
<dbReference type="PROSITE" id="PS51504">
    <property type="entry name" value="H15"/>
    <property type="match status" value="1"/>
</dbReference>
<feature type="compositionally biased region" description="Low complexity" evidence="2">
    <location>
        <begin position="374"/>
        <end position="397"/>
    </location>
</feature>
<feature type="compositionally biased region" description="Polar residues" evidence="2">
    <location>
        <begin position="163"/>
        <end position="172"/>
    </location>
</feature>
<evidence type="ECO:0000259" key="3">
    <source>
        <dbReference type="PROSITE" id="PS51504"/>
    </source>
</evidence>
<dbReference type="Pfam" id="PF00538">
    <property type="entry name" value="Linker_histone"/>
    <property type="match status" value="1"/>
</dbReference>
<feature type="region of interest" description="Disordered" evidence="2">
    <location>
        <begin position="624"/>
        <end position="652"/>
    </location>
</feature>
<dbReference type="Gene3D" id="1.10.10.10">
    <property type="entry name" value="Winged helix-like DNA-binding domain superfamily/Winged helix DNA-binding domain"/>
    <property type="match status" value="1"/>
</dbReference>
<keyword evidence="5" id="KW-1185">Reference proteome</keyword>
<protein>
    <recommendedName>
        <fullName evidence="1">Histone H1</fullName>
    </recommendedName>
</protein>
<feature type="compositionally biased region" description="Low complexity" evidence="2">
    <location>
        <begin position="193"/>
        <end position="218"/>
    </location>
</feature>
<feature type="compositionally biased region" description="Pro residues" evidence="2">
    <location>
        <begin position="265"/>
        <end position="274"/>
    </location>
</feature>
<dbReference type="GO" id="GO:0003677">
    <property type="term" value="F:DNA binding"/>
    <property type="evidence" value="ECO:0007669"/>
    <property type="project" value="InterPro"/>
</dbReference>
<feature type="compositionally biased region" description="Low complexity" evidence="2">
    <location>
        <begin position="140"/>
        <end position="156"/>
    </location>
</feature>
<feature type="compositionally biased region" description="Polar residues" evidence="2">
    <location>
        <begin position="413"/>
        <end position="424"/>
    </location>
</feature>
<dbReference type="InterPro" id="IPR036388">
    <property type="entry name" value="WH-like_DNA-bd_sf"/>
</dbReference>
<reference evidence="5" key="1">
    <citation type="journal article" date="2014" name="Proc. Natl. Acad. Sci. U.S.A.">
        <title>Extensive sampling of basidiomycete genomes demonstrates inadequacy of the white-rot/brown-rot paradigm for wood decay fungi.</title>
        <authorList>
            <person name="Riley R."/>
            <person name="Salamov A.A."/>
            <person name="Brown D.W."/>
            <person name="Nagy L.G."/>
            <person name="Floudas D."/>
            <person name="Held B.W."/>
            <person name="Levasseur A."/>
            <person name="Lombard V."/>
            <person name="Morin E."/>
            <person name="Otillar R."/>
            <person name="Lindquist E.A."/>
            <person name="Sun H."/>
            <person name="LaButti K.M."/>
            <person name="Schmutz J."/>
            <person name="Jabbour D."/>
            <person name="Luo H."/>
            <person name="Baker S.E."/>
            <person name="Pisabarro A.G."/>
            <person name="Walton J.D."/>
            <person name="Blanchette R.A."/>
            <person name="Henrissat B."/>
            <person name="Martin F."/>
            <person name="Cullen D."/>
            <person name="Hibbett D.S."/>
            <person name="Grigoriev I.V."/>
        </authorList>
    </citation>
    <scope>NUCLEOTIDE SEQUENCE [LARGE SCALE GENOMIC DNA]</scope>
    <source>
        <strain evidence="5">CBS 339.88</strain>
    </source>
</reference>
<feature type="compositionally biased region" description="Polar residues" evidence="2">
    <location>
        <begin position="92"/>
        <end position="114"/>
    </location>
</feature>
<name>A0A067TSB2_GALM3</name>
<proteinExistence type="predicted"/>
<dbReference type="AlphaFoldDB" id="A0A067TSB2"/>
<dbReference type="GO" id="GO:0000786">
    <property type="term" value="C:nucleosome"/>
    <property type="evidence" value="ECO:0007669"/>
    <property type="project" value="InterPro"/>
</dbReference>
<organism evidence="4 5">
    <name type="scientific">Galerina marginata (strain CBS 339.88)</name>
    <dbReference type="NCBI Taxonomy" id="685588"/>
    <lineage>
        <taxon>Eukaryota</taxon>
        <taxon>Fungi</taxon>
        <taxon>Dikarya</taxon>
        <taxon>Basidiomycota</taxon>
        <taxon>Agaricomycotina</taxon>
        <taxon>Agaricomycetes</taxon>
        <taxon>Agaricomycetidae</taxon>
        <taxon>Agaricales</taxon>
        <taxon>Agaricineae</taxon>
        <taxon>Strophariaceae</taxon>
        <taxon>Galerina</taxon>
    </lineage>
</organism>
<accession>A0A067TSB2</accession>
<dbReference type="Proteomes" id="UP000027222">
    <property type="component" value="Unassembled WGS sequence"/>
</dbReference>
<feature type="region of interest" description="Disordered" evidence="2">
    <location>
        <begin position="354"/>
        <end position="467"/>
    </location>
</feature>
<feature type="compositionally biased region" description="Low complexity" evidence="2">
    <location>
        <begin position="624"/>
        <end position="636"/>
    </location>
</feature>
<dbReference type="InterPro" id="IPR036390">
    <property type="entry name" value="WH_DNA-bd_sf"/>
</dbReference>
<evidence type="ECO:0000256" key="1">
    <source>
        <dbReference type="ARBA" id="ARBA00020833"/>
    </source>
</evidence>
<feature type="region of interest" description="Disordered" evidence="2">
    <location>
        <begin position="539"/>
        <end position="563"/>
    </location>
</feature>
<evidence type="ECO:0000313" key="4">
    <source>
        <dbReference type="EMBL" id="KDR81853.1"/>
    </source>
</evidence>